<evidence type="ECO:0000256" key="2">
    <source>
        <dbReference type="SAM" id="Phobius"/>
    </source>
</evidence>
<keyword evidence="2" id="KW-0472">Membrane</keyword>
<dbReference type="EMBL" id="CP051139">
    <property type="protein sequence ID" value="QIW96153.1"/>
    <property type="molecule type" value="Genomic_DNA"/>
</dbReference>
<accession>A0A6H0XN54</accession>
<evidence type="ECO:0000313" key="4">
    <source>
        <dbReference type="Proteomes" id="UP000503462"/>
    </source>
</evidence>
<keyword evidence="2" id="KW-1133">Transmembrane helix</keyword>
<evidence type="ECO:0000313" key="3">
    <source>
        <dbReference type="EMBL" id="QIW96153.1"/>
    </source>
</evidence>
<dbReference type="AlphaFoldDB" id="A0A6H0XN54"/>
<sequence length="408" mass="47327">MGKPLAAKRTGDNTDALSLHTTPDDYDYDALPSYTDSETAAASRSAERTLLNHPTFISHNQPQDEYNQAPVTRPSWVRVGGSTTKLAEVSTRIDERLTDPYNLYAYIMDCVRMIPPKPMIRLMGHHNETRRDHNDKKSTERVVDFDVNISLQSMLREALVKDWWNEMVVHNDDKAYRGSFRKTRAVGHTQGIQLSDEPIPDLKEWCERYCASPSKLKVFRVTRMVQGLDNALLESMIVGMIRETEYRGRLEITFPVEGKYVDVYTPHWVNKWRNSWVRFLFYFTMLWILTWPILFFTTKWYAVYNVVWNFSIPVESSDNRQYATMSEQKWFEVHKKYLKHLVLDRFQGEVDMSPSVINEFNSRPPPVRATSGNVNVDSAINLVSAGANMWNQFSRGHQVSVGAWGYDT</sequence>
<protein>
    <submittedName>
        <fullName evidence="3">Uncharacterized protein</fullName>
    </submittedName>
</protein>
<gene>
    <name evidence="3" type="ORF">AMS68_001671</name>
</gene>
<dbReference type="PANTHER" id="PTHR37848:SF1">
    <property type="entry name" value="SUN DOMAIN-CONTAINING PROTEIN"/>
    <property type="match status" value="1"/>
</dbReference>
<reference evidence="3 4" key="1">
    <citation type="journal article" date="2016" name="Sci. Rep.">
        <title>Peltaster fructicola genome reveals evolution from an invasive phytopathogen to an ectophytic parasite.</title>
        <authorList>
            <person name="Xu C."/>
            <person name="Chen H."/>
            <person name="Gleason M.L."/>
            <person name="Xu J.R."/>
            <person name="Liu H."/>
            <person name="Zhang R."/>
            <person name="Sun G."/>
        </authorList>
    </citation>
    <scope>NUCLEOTIDE SEQUENCE [LARGE SCALE GENOMIC DNA]</scope>
    <source>
        <strain evidence="3 4">LNHT1506</strain>
    </source>
</reference>
<evidence type="ECO:0000256" key="1">
    <source>
        <dbReference type="SAM" id="MobiDB-lite"/>
    </source>
</evidence>
<name>A0A6H0XN54_9PEZI</name>
<organism evidence="3 4">
    <name type="scientific">Peltaster fructicola</name>
    <dbReference type="NCBI Taxonomy" id="286661"/>
    <lineage>
        <taxon>Eukaryota</taxon>
        <taxon>Fungi</taxon>
        <taxon>Dikarya</taxon>
        <taxon>Ascomycota</taxon>
        <taxon>Pezizomycotina</taxon>
        <taxon>Dothideomycetes</taxon>
        <taxon>Dothideomycetes incertae sedis</taxon>
        <taxon>Peltaster</taxon>
    </lineage>
</organism>
<feature type="region of interest" description="Disordered" evidence="1">
    <location>
        <begin position="1"/>
        <end position="20"/>
    </location>
</feature>
<proteinExistence type="predicted"/>
<keyword evidence="2" id="KW-0812">Transmembrane</keyword>
<keyword evidence="4" id="KW-1185">Reference proteome</keyword>
<feature type="transmembrane region" description="Helical" evidence="2">
    <location>
        <begin position="279"/>
        <end position="302"/>
    </location>
</feature>
<dbReference type="Proteomes" id="UP000503462">
    <property type="component" value="Chromosome 1"/>
</dbReference>
<dbReference type="OrthoDB" id="203796at2759"/>
<dbReference type="PANTHER" id="PTHR37848">
    <property type="entry name" value="EXPRESSED PROTEIN"/>
    <property type="match status" value="1"/>
</dbReference>